<feature type="transmembrane region" description="Helical" evidence="1">
    <location>
        <begin position="20"/>
        <end position="45"/>
    </location>
</feature>
<gene>
    <name evidence="2" type="ORF">niasHT_012134</name>
</gene>
<proteinExistence type="predicted"/>
<feature type="transmembrane region" description="Helical" evidence="1">
    <location>
        <begin position="57"/>
        <end position="82"/>
    </location>
</feature>
<dbReference type="Proteomes" id="UP001620626">
    <property type="component" value="Unassembled WGS sequence"/>
</dbReference>
<keyword evidence="1" id="KW-0812">Transmembrane</keyword>
<dbReference type="AlphaFoldDB" id="A0ABD2LBV1"/>
<evidence type="ECO:0000256" key="1">
    <source>
        <dbReference type="SAM" id="Phobius"/>
    </source>
</evidence>
<dbReference type="EMBL" id="JBICBT010000480">
    <property type="protein sequence ID" value="KAL3112165.1"/>
    <property type="molecule type" value="Genomic_DNA"/>
</dbReference>
<keyword evidence="3" id="KW-1185">Reference proteome</keyword>
<organism evidence="2 3">
    <name type="scientific">Heterodera trifolii</name>
    <dbReference type="NCBI Taxonomy" id="157864"/>
    <lineage>
        <taxon>Eukaryota</taxon>
        <taxon>Metazoa</taxon>
        <taxon>Ecdysozoa</taxon>
        <taxon>Nematoda</taxon>
        <taxon>Chromadorea</taxon>
        <taxon>Rhabditida</taxon>
        <taxon>Tylenchina</taxon>
        <taxon>Tylenchomorpha</taxon>
        <taxon>Tylenchoidea</taxon>
        <taxon>Heteroderidae</taxon>
        <taxon>Heteroderinae</taxon>
        <taxon>Heterodera</taxon>
    </lineage>
</organism>
<keyword evidence="1" id="KW-1133">Transmembrane helix</keyword>
<comment type="caution">
    <text evidence="2">The sequence shown here is derived from an EMBL/GenBank/DDBJ whole genome shotgun (WGS) entry which is preliminary data.</text>
</comment>
<evidence type="ECO:0008006" key="4">
    <source>
        <dbReference type="Google" id="ProtNLM"/>
    </source>
</evidence>
<dbReference type="Pfam" id="PF10320">
    <property type="entry name" value="7TM_GPCR_Srsx"/>
    <property type="match status" value="1"/>
</dbReference>
<keyword evidence="1" id="KW-0472">Membrane</keyword>
<evidence type="ECO:0000313" key="3">
    <source>
        <dbReference type="Proteomes" id="UP001620626"/>
    </source>
</evidence>
<dbReference type="InterPro" id="IPR019424">
    <property type="entry name" value="7TM_GPCR_Srsx"/>
</dbReference>
<protein>
    <recommendedName>
        <fullName evidence="4">G-protein coupled receptors family 1 profile domain-containing protein</fullName>
    </recommendedName>
</protein>
<evidence type="ECO:0000313" key="2">
    <source>
        <dbReference type="EMBL" id="KAL3112165.1"/>
    </source>
</evidence>
<reference evidence="2 3" key="1">
    <citation type="submission" date="2024-10" db="EMBL/GenBank/DDBJ databases">
        <authorList>
            <person name="Kim D."/>
        </authorList>
    </citation>
    <scope>NUCLEOTIDE SEQUENCE [LARGE SCALE GENOMIC DNA]</scope>
    <source>
        <strain evidence="2">BH-2024</strain>
    </source>
</reference>
<accession>A0ABD2LBV1</accession>
<name>A0ABD2LBV1_9BILA</name>
<sequence>MSSNELYDLYKDAGQVPTEILTNGILAVTCFSGITLNMLLVYVTFKSKSLHSTCNILIAFYAFSISFLLIGDSTSLFFNFIMPLLGLNFLTIEYIVWPICNGLASMACSSCTPVLFLCSTDYRKAFCKYLCRTEHHVTVVVPLRIMPASNIRA</sequence>